<dbReference type="GO" id="GO:0042981">
    <property type="term" value="P:regulation of apoptotic process"/>
    <property type="evidence" value="ECO:0007669"/>
    <property type="project" value="InterPro"/>
</dbReference>
<sequence length="111" mass="12356">MAELLWRARLHLIERVNEALLKDLIDGLRAANPPVLTGREANGILQGHKVTEDMTGLLVDMVCKKGNTASSIMLSILEQKDVNLAKDLGLILDRPCEHQTSRMEINGPNFR</sequence>
<dbReference type="STRING" id="7998.ENSIPUP00000006799"/>
<dbReference type="InterPro" id="IPR011029">
    <property type="entry name" value="DEATH-like_dom_sf"/>
</dbReference>
<dbReference type="KEGG" id="ipu:108280852"/>
<keyword evidence="2" id="KW-1185">Reference proteome</keyword>
<evidence type="ECO:0000259" key="1">
    <source>
        <dbReference type="PROSITE" id="PS50209"/>
    </source>
</evidence>
<proteinExistence type="predicted"/>
<reference evidence="2" key="1">
    <citation type="journal article" date="2016" name="Nat. Commun.">
        <title>The channel catfish genome sequence provides insights into the evolution of scale formation in teleosts.</title>
        <authorList>
            <person name="Liu Z."/>
            <person name="Liu S."/>
            <person name="Yao J."/>
            <person name="Bao L."/>
            <person name="Zhang J."/>
            <person name="Li Y."/>
            <person name="Jiang C."/>
            <person name="Sun L."/>
            <person name="Wang R."/>
            <person name="Zhang Y."/>
            <person name="Zhou T."/>
            <person name="Zeng Q."/>
            <person name="Fu Q."/>
            <person name="Gao S."/>
            <person name="Li N."/>
            <person name="Koren S."/>
            <person name="Jiang Y."/>
            <person name="Zimin A."/>
            <person name="Xu P."/>
            <person name="Phillippy A.M."/>
            <person name="Geng X."/>
            <person name="Song L."/>
            <person name="Sun F."/>
            <person name="Li C."/>
            <person name="Wang X."/>
            <person name="Chen A."/>
            <person name="Jin Y."/>
            <person name="Yuan Z."/>
            <person name="Yang Y."/>
            <person name="Tan S."/>
            <person name="Peatman E."/>
            <person name="Lu J."/>
            <person name="Qin Z."/>
            <person name="Dunham R."/>
            <person name="Li Z."/>
            <person name="Sonstegard T."/>
            <person name="Feng J."/>
            <person name="Danzmann R.G."/>
            <person name="Schroeder S."/>
            <person name="Scheffler B."/>
            <person name="Duke M.V."/>
            <person name="Ballard L."/>
            <person name="Kucuktas H."/>
            <person name="Kaltenboeck L."/>
            <person name="Liu H."/>
            <person name="Armbruster J."/>
            <person name="Xie Y."/>
            <person name="Kirby M.L."/>
            <person name="Tian Y."/>
            <person name="Flanagan M.E."/>
            <person name="Mu W."/>
            <person name="Waldbieser G.C."/>
        </authorList>
    </citation>
    <scope>NUCLEOTIDE SEQUENCE [LARGE SCALE GENOMIC DNA]</scope>
    <source>
        <strain evidence="2">SDA103</strain>
    </source>
</reference>
<dbReference type="Proteomes" id="UP000221080">
    <property type="component" value="Chromosome 20"/>
</dbReference>
<reference evidence="3 4" key="2">
    <citation type="submission" date="2025-04" db="UniProtKB">
        <authorList>
            <consortium name="RefSeq"/>
        </authorList>
    </citation>
    <scope>IDENTIFICATION</scope>
    <source>
        <tissue evidence="3 4">Blood</tissue>
    </source>
</reference>
<dbReference type="OrthoDB" id="8931418at2759"/>
<accession>A0A2D0TAV4</accession>
<evidence type="ECO:0000313" key="5">
    <source>
        <dbReference type="RefSeq" id="XP_053529589.1"/>
    </source>
</evidence>
<dbReference type="SUPFAM" id="SSF47986">
    <property type="entry name" value="DEATH domain"/>
    <property type="match status" value="1"/>
</dbReference>
<evidence type="ECO:0000313" key="2">
    <source>
        <dbReference type="Proteomes" id="UP000221080"/>
    </source>
</evidence>
<dbReference type="RefSeq" id="XP_053529589.1">
    <property type="nucleotide sequence ID" value="XM_053673614.1"/>
</dbReference>
<dbReference type="InterPro" id="IPR001315">
    <property type="entry name" value="CARD"/>
</dbReference>
<dbReference type="GeneID" id="108280852"/>
<evidence type="ECO:0000313" key="3">
    <source>
        <dbReference type="RefSeq" id="XP_017351799.1"/>
    </source>
</evidence>
<protein>
    <submittedName>
        <fullName evidence="3 4">Uncharacterized protein LOC108280852</fullName>
    </submittedName>
</protein>
<dbReference type="RefSeq" id="XP_017351799.1">
    <property type="nucleotide sequence ID" value="XM_017496310.3"/>
</dbReference>
<dbReference type="AlphaFoldDB" id="A0A2D0TAV4"/>
<name>A0A2D0TAV4_ICTPU</name>
<dbReference type="Pfam" id="PF00619">
    <property type="entry name" value="CARD"/>
    <property type="match status" value="1"/>
</dbReference>
<evidence type="ECO:0000313" key="4">
    <source>
        <dbReference type="RefSeq" id="XP_017351800.1"/>
    </source>
</evidence>
<gene>
    <name evidence="3 4 5" type="primary">LOC108280852</name>
</gene>
<organism evidence="2 4">
    <name type="scientific">Ictalurus punctatus</name>
    <name type="common">Channel catfish</name>
    <name type="synonym">Silurus punctatus</name>
    <dbReference type="NCBI Taxonomy" id="7998"/>
    <lineage>
        <taxon>Eukaryota</taxon>
        <taxon>Metazoa</taxon>
        <taxon>Chordata</taxon>
        <taxon>Craniata</taxon>
        <taxon>Vertebrata</taxon>
        <taxon>Euteleostomi</taxon>
        <taxon>Actinopterygii</taxon>
        <taxon>Neopterygii</taxon>
        <taxon>Teleostei</taxon>
        <taxon>Ostariophysi</taxon>
        <taxon>Siluriformes</taxon>
        <taxon>Ictaluridae</taxon>
        <taxon>Ictalurus</taxon>
    </lineage>
</organism>
<dbReference type="PROSITE" id="PS50209">
    <property type="entry name" value="CARD"/>
    <property type="match status" value="1"/>
</dbReference>
<dbReference type="Gene3D" id="1.10.533.10">
    <property type="entry name" value="Death Domain, Fas"/>
    <property type="match status" value="1"/>
</dbReference>
<feature type="domain" description="CARD" evidence="1">
    <location>
        <begin position="1"/>
        <end position="92"/>
    </location>
</feature>
<dbReference type="RefSeq" id="XP_017351800.1">
    <property type="nucleotide sequence ID" value="XM_017496311.2"/>
</dbReference>